<organism evidence="1 2">
    <name type="scientific">Cesiribacter andamanensis AMV16</name>
    <dbReference type="NCBI Taxonomy" id="1279009"/>
    <lineage>
        <taxon>Bacteria</taxon>
        <taxon>Pseudomonadati</taxon>
        <taxon>Bacteroidota</taxon>
        <taxon>Cytophagia</taxon>
        <taxon>Cytophagales</taxon>
        <taxon>Cesiribacteraceae</taxon>
        <taxon>Cesiribacter</taxon>
    </lineage>
</organism>
<sequence>MDFALQVFVNGPQFFFLRKQPLVFLAQLHKRPHLSTQYGGYHRLSDVVNGTRFVSLVNILLNVHGRKENNRDVLKFLPVVDQLGGFKAIHIGHYHIHDDQVKVLIVQQALKRLPARTGFYKLVIFTAQNGFQRQQIFFPVVYQQYFRFSYVFHDEGFACFD</sequence>
<evidence type="ECO:0000313" key="1">
    <source>
        <dbReference type="EMBL" id="EMR00737.1"/>
    </source>
</evidence>
<comment type="caution">
    <text evidence="1">The sequence shown here is derived from an EMBL/GenBank/DDBJ whole genome shotgun (WGS) entry which is preliminary data.</text>
</comment>
<dbReference type="EMBL" id="AODQ01000197">
    <property type="protein sequence ID" value="EMR00737.1"/>
    <property type="molecule type" value="Genomic_DNA"/>
</dbReference>
<dbReference type="Proteomes" id="UP000011910">
    <property type="component" value="Unassembled WGS sequence"/>
</dbReference>
<name>M7N0B6_9BACT</name>
<reference evidence="1 2" key="1">
    <citation type="journal article" date="2013" name="Genome Announc.">
        <title>Draft Genome Sequence of Cesiribacter andamanensis Strain AMV16T, Isolated from a Soil Sample from a Mud Volcano in the Andaman Islands, India.</title>
        <authorList>
            <person name="Shivaji S."/>
            <person name="Ara S."/>
            <person name="Begum Z."/>
            <person name="Srinivas T.N."/>
            <person name="Singh A."/>
            <person name="Kumar Pinnaka A."/>
        </authorList>
    </citation>
    <scope>NUCLEOTIDE SEQUENCE [LARGE SCALE GENOMIC DNA]</scope>
    <source>
        <strain evidence="1 2">AMV16</strain>
    </source>
</reference>
<protein>
    <submittedName>
        <fullName evidence="1">Uncharacterized protein</fullName>
    </submittedName>
</protein>
<gene>
    <name evidence="1" type="ORF">ADICEAN_04142</name>
</gene>
<accession>M7N0B6</accession>
<evidence type="ECO:0000313" key="2">
    <source>
        <dbReference type="Proteomes" id="UP000011910"/>
    </source>
</evidence>
<dbReference type="AlphaFoldDB" id="M7N0B6"/>
<keyword evidence="2" id="KW-1185">Reference proteome</keyword>
<proteinExistence type="predicted"/>